<dbReference type="InterPro" id="IPR025295">
    <property type="entry name" value="eCIS_core_dom"/>
</dbReference>
<proteinExistence type="predicted"/>
<feature type="region of interest" description="Disordered" evidence="1">
    <location>
        <begin position="1"/>
        <end position="44"/>
    </location>
</feature>
<evidence type="ECO:0000256" key="1">
    <source>
        <dbReference type="SAM" id="MobiDB-lite"/>
    </source>
</evidence>
<accession>A0A2N7TFH1</accession>
<feature type="domain" description="eCIS core" evidence="2">
    <location>
        <begin position="45"/>
        <end position="120"/>
    </location>
</feature>
<evidence type="ECO:0000259" key="2">
    <source>
        <dbReference type="Pfam" id="PF13699"/>
    </source>
</evidence>
<reference evidence="3 4" key="1">
    <citation type="submission" date="2018-01" db="EMBL/GenBank/DDBJ databases">
        <title>Halomonas endophytica sp. nov., isolated from storage liquid in the stems of Populus euphratica.</title>
        <authorList>
            <person name="Chen C."/>
        </authorList>
    </citation>
    <scope>NUCLEOTIDE SEQUENCE [LARGE SCALE GENOMIC DNA]</scope>
    <source>
        <strain evidence="3 4">DSM 26881</strain>
    </source>
</reference>
<dbReference type="Pfam" id="PF13699">
    <property type="entry name" value="eCIS_core"/>
    <property type="match status" value="1"/>
</dbReference>
<evidence type="ECO:0000313" key="3">
    <source>
        <dbReference type="EMBL" id="PMR66909.1"/>
    </source>
</evidence>
<sequence length="439" mass="47972">MGHADMRRARTAPPALTRRSSGAPTGHQTEVPSSVHHTLQTPGEPLSRSARAFFEPRFGHDFGNVRVHHDAMAAQSARDVKAHAYAVGQHIAFDHGQYAPESHAGRELIAHELAHVVQQAPTLQRTPDDAAADDPLCATFDLDATRKEVEAQAKHFVDTDDLLPLVRSLKRFRRCATPEQQTQILDDLSQAIPSDKATEAWNSAGTAFGGYVGFYPGYAPDIKSHLGKLGTSESLSASTFELSREGRKHRSRAKASAAKELGDLGRTDIVYFRGHQYAQYRAPGLFANGDESRGFDLRYVEKVGGFSNVKLMISTSCATLCKEAIEVFSGLFPNAVILGYRKSAPIEGAAVRSDLTQRINALNRPLLIDEPVDVATIISIWKSVIESRHKGHTSPLPGYYQGSTVEYWDGSTWQSIPATDPANACRRKGDFSGQYPAPP</sequence>
<organism evidence="3 4">
    <name type="scientific">Halomonas heilongjiangensis</name>
    <dbReference type="NCBI Taxonomy" id="1387883"/>
    <lineage>
        <taxon>Bacteria</taxon>
        <taxon>Pseudomonadati</taxon>
        <taxon>Pseudomonadota</taxon>
        <taxon>Gammaproteobacteria</taxon>
        <taxon>Oceanospirillales</taxon>
        <taxon>Halomonadaceae</taxon>
        <taxon>Halomonas</taxon>
    </lineage>
</organism>
<feature type="compositionally biased region" description="Polar residues" evidence="1">
    <location>
        <begin position="20"/>
        <end position="41"/>
    </location>
</feature>
<evidence type="ECO:0000313" key="4">
    <source>
        <dbReference type="Proteomes" id="UP000235346"/>
    </source>
</evidence>
<feature type="region of interest" description="Disordered" evidence="1">
    <location>
        <begin position="419"/>
        <end position="439"/>
    </location>
</feature>
<keyword evidence="4" id="KW-1185">Reference proteome</keyword>
<dbReference type="Proteomes" id="UP000235346">
    <property type="component" value="Unassembled WGS sequence"/>
</dbReference>
<comment type="caution">
    <text evidence="3">The sequence shown here is derived from an EMBL/GenBank/DDBJ whole genome shotgun (WGS) entry which is preliminary data.</text>
</comment>
<dbReference type="AlphaFoldDB" id="A0A2N7TFH1"/>
<protein>
    <recommendedName>
        <fullName evidence="2">eCIS core domain-containing protein</fullName>
    </recommendedName>
</protein>
<dbReference type="OrthoDB" id="6174656at2"/>
<name>A0A2N7TFH1_9GAMM</name>
<dbReference type="EMBL" id="PNRE01000105">
    <property type="protein sequence ID" value="PMR66909.1"/>
    <property type="molecule type" value="Genomic_DNA"/>
</dbReference>
<gene>
    <name evidence="3" type="ORF">C1H66_22240</name>
</gene>